<name>A0ACC3ZBE8_COLTU</name>
<evidence type="ECO:0000313" key="1">
    <source>
        <dbReference type="EMBL" id="KAL0941340.1"/>
    </source>
</evidence>
<dbReference type="Proteomes" id="UP000805649">
    <property type="component" value="Unassembled WGS sequence"/>
</dbReference>
<organism evidence="1 2">
    <name type="scientific">Colletotrichum truncatum</name>
    <name type="common">Anthracnose fungus</name>
    <name type="synonym">Colletotrichum capsici</name>
    <dbReference type="NCBI Taxonomy" id="5467"/>
    <lineage>
        <taxon>Eukaryota</taxon>
        <taxon>Fungi</taxon>
        <taxon>Dikarya</taxon>
        <taxon>Ascomycota</taxon>
        <taxon>Pezizomycotina</taxon>
        <taxon>Sordariomycetes</taxon>
        <taxon>Hypocreomycetidae</taxon>
        <taxon>Glomerellales</taxon>
        <taxon>Glomerellaceae</taxon>
        <taxon>Colletotrichum</taxon>
        <taxon>Colletotrichum truncatum species complex</taxon>
    </lineage>
</organism>
<evidence type="ECO:0000313" key="2">
    <source>
        <dbReference type="Proteomes" id="UP000805649"/>
    </source>
</evidence>
<comment type="caution">
    <text evidence="1">The sequence shown here is derived from an EMBL/GenBank/DDBJ whole genome shotgun (WGS) entry which is preliminary data.</text>
</comment>
<proteinExistence type="predicted"/>
<gene>
    <name evidence="1" type="ORF">CTRU02_204103</name>
</gene>
<protein>
    <submittedName>
        <fullName evidence="1">Uncharacterized protein</fullName>
    </submittedName>
</protein>
<keyword evidence="2" id="KW-1185">Reference proteome</keyword>
<dbReference type="EMBL" id="VUJX02000002">
    <property type="protein sequence ID" value="KAL0941340.1"/>
    <property type="molecule type" value="Genomic_DNA"/>
</dbReference>
<accession>A0ACC3ZBE8</accession>
<sequence>MRLFLLLFAFLRLFLTAALAQDQSQSRQLPANLQVDLVFPRANETYSPTQWFPIVFDVTNLDAVWPLDLYVDIEIYSMAWRINGTGSSSWQDVAPRIDRALLQETFNSTAPGRHFFHTSIVNMTNATTDQYVVRWALNLGPRCFDHGTIDEKGWSSGPKSGGNRVIVFNTSPNGQLPDIEATMDACPVSNDENSVAVRVTDAKYPSELLDEDGRQEMCPVFTTGIQPETCIYKPLASELAANVSAKILDQMGCQEGTWQTITAPCQKKESKASSLRLGSTMIWALLVLVLAECNTVA</sequence>
<reference evidence="1 2" key="1">
    <citation type="journal article" date="2020" name="Phytopathology">
        <title>Genome Sequence Resources of Colletotrichum truncatum, C. plurivorum, C. musicola, and C. sojae: Four Species Pathogenic to Soybean (Glycine max).</title>
        <authorList>
            <person name="Rogerio F."/>
            <person name="Boufleur T.R."/>
            <person name="Ciampi-Guillardi M."/>
            <person name="Sukno S.A."/>
            <person name="Thon M.R."/>
            <person name="Massola Junior N.S."/>
            <person name="Baroncelli R."/>
        </authorList>
    </citation>
    <scope>NUCLEOTIDE SEQUENCE [LARGE SCALE GENOMIC DNA]</scope>
    <source>
        <strain evidence="1 2">CMES1059</strain>
    </source>
</reference>